<reference evidence="1" key="1">
    <citation type="submission" date="2018-12" db="EMBL/GenBank/DDBJ databases">
        <authorList>
            <person name="Syme R.A."/>
            <person name="Farfan-Caceres L."/>
            <person name="Lichtenzveig J."/>
        </authorList>
    </citation>
    <scope>NUCLEOTIDE SEQUENCE</scope>
    <source>
        <strain evidence="1">Al4</strain>
    </source>
</reference>
<dbReference type="AlphaFoldDB" id="A0A8H7J6P0"/>
<dbReference type="OrthoDB" id="3692694at2759"/>
<evidence type="ECO:0000313" key="2">
    <source>
        <dbReference type="Proteomes" id="UP000651452"/>
    </source>
</evidence>
<evidence type="ECO:0000313" key="1">
    <source>
        <dbReference type="EMBL" id="KAF9697573.1"/>
    </source>
</evidence>
<organism evidence="1 2">
    <name type="scientific">Ascochyta lentis</name>
    <dbReference type="NCBI Taxonomy" id="205686"/>
    <lineage>
        <taxon>Eukaryota</taxon>
        <taxon>Fungi</taxon>
        <taxon>Dikarya</taxon>
        <taxon>Ascomycota</taxon>
        <taxon>Pezizomycotina</taxon>
        <taxon>Dothideomycetes</taxon>
        <taxon>Pleosporomycetidae</taxon>
        <taxon>Pleosporales</taxon>
        <taxon>Pleosporineae</taxon>
        <taxon>Didymellaceae</taxon>
        <taxon>Ascochyta</taxon>
    </lineage>
</organism>
<sequence length="272" mass="30816">MIVGSRIPIAKATLCKASKTVSTPIKIKSILKTKHVVETDPCEVEPTTTKLRSTTGNSKTVCFSEQPCKSRVFDPREPPVLSIAEYDEDWTPLTRENGELWRAYDRSSVARGGKNLFLSVSAKDNSWTLQEKFLSRFKSVQSYEQRREASESSATPRPQREYGTASYKVLLQPTRVIESEHIGVLQLYTQMGTKLPASIDTSTPGLCFAFGAFEKIEQVSFKMTNIPKTVAPAYLRPVRWPATMLEKLLEQWVDDIWPRNLKGEFWDDTIES</sequence>
<proteinExistence type="predicted"/>
<name>A0A8H7J6P0_9PLEO</name>
<dbReference type="EMBL" id="RZGK01000007">
    <property type="protein sequence ID" value="KAF9697573.1"/>
    <property type="molecule type" value="Genomic_DNA"/>
</dbReference>
<dbReference type="Proteomes" id="UP000651452">
    <property type="component" value="Unassembled WGS sequence"/>
</dbReference>
<keyword evidence="2" id="KW-1185">Reference proteome</keyword>
<accession>A0A8H7J6P0</accession>
<comment type="caution">
    <text evidence="1">The sequence shown here is derived from an EMBL/GenBank/DDBJ whole genome shotgun (WGS) entry which is preliminary data.</text>
</comment>
<protein>
    <submittedName>
        <fullName evidence="1">Uncharacterized protein</fullName>
    </submittedName>
</protein>
<reference evidence="1" key="2">
    <citation type="submission" date="2020-09" db="EMBL/GenBank/DDBJ databases">
        <title>Reference genome assembly for Australian Ascochyta lentis isolate Al4.</title>
        <authorList>
            <person name="Lee R.C."/>
            <person name="Farfan-Caceres L.M."/>
            <person name="Debler J.W."/>
            <person name="Williams A.H."/>
            <person name="Henares B.M."/>
        </authorList>
    </citation>
    <scope>NUCLEOTIDE SEQUENCE</scope>
    <source>
        <strain evidence="1">Al4</strain>
    </source>
</reference>
<gene>
    <name evidence="1" type="ORF">EKO04_004380</name>
</gene>